<dbReference type="FunFam" id="3.30.160.60:FF:001618">
    <property type="entry name" value="Zinc finger protein 16"/>
    <property type="match status" value="1"/>
</dbReference>
<keyword evidence="3" id="KW-0479">Metal-binding</keyword>
<dbReference type="PROSITE" id="PS00028">
    <property type="entry name" value="ZINC_FINGER_C2H2_1"/>
    <property type="match status" value="2"/>
</dbReference>
<keyword evidence="5 11" id="KW-0863">Zinc-finger</keyword>
<evidence type="ECO:0000256" key="8">
    <source>
        <dbReference type="ARBA" id="ARBA00023125"/>
    </source>
</evidence>
<gene>
    <name evidence="14" type="ORF">FN846DRAFT_787249</name>
</gene>
<dbReference type="PANTHER" id="PTHR23235">
    <property type="entry name" value="KRUEPPEL-LIKE TRANSCRIPTION FACTOR"/>
    <property type="match status" value="1"/>
</dbReference>
<evidence type="ECO:0000256" key="12">
    <source>
        <dbReference type="SAM" id="MobiDB-lite"/>
    </source>
</evidence>
<reference evidence="14 15" key="1">
    <citation type="submission" date="2019-09" db="EMBL/GenBank/DDBJ databases">
        <title>Draft genome of the ectomycorrhizal ascomycete Sphaerosporella brunnea.</title>
        <authorList>
            <consortium name="DOE Joint Genome Institute"/>
            <person name="Benucci G.M."/>
            <person name="Marozzi G."/>
            <person name="Antonielli L."/>
            <person name="Sanchez S."/>
            <person name="Marco P."/>
            <person name="Wang X."/>
            <person name="Falini L.B."/>
            <person name="Barry K."/>
            <person name="Haridas S."/>
            <person name="Lipzen A."/>
            <person name="Labutti K."/>
            <person name="Grigoriev I.V."/>
            <person name="Murat C."/>
            <person name="Martin F."/>
            <person name="Albertini E."/>
            <person name="Donnini D."/>
            <person name="Bonito G."/>
        </authorList>
    </citation>
    <scope>NUCLEOTIDE SEQUENCE [LARGE SCALE GENOMIC DNA]</scope>
    <source>
        <strain evidence="14 15">Sb_GMNB300</strain>
    </source>
</reference>
<dbReference type="EMBL" id="VXIS01000388">
    <property type="protein sequence ID" value="KAA8893920.1"/>
    <property type="molecule type" value="Genomic_DNA"/>
</dbReference>
<keyword evidence="15" id="KW-1185">Reference proteome</keyword>
<feature type="compositionally biased region" description="Basic and acidic residues" evidence="12">
    <location>
        <begin position="73"/>
        <end position="90"/>
    </location>
</feature>
<keyword evidence="8" id="KW-0238">DNA-binding</keyword>
<evidence type="ECO:0000256" key="4">
    <source>
        <dbReference type="ARBA" id="ARBA00022737"/>
    </source>
</evidence>
<dbReference type="PROSITE" id="PS50157">
    <property type="entry name" value="ZINC_FINGER_C2H2_2"/>
    <property type="match status" value="2"/>
</dbReference>
<evidence type="ECO:0000256" key="2">
    <source>
        <dbReference type="ARBA" id="ARBA00006991"/>
    </source>
</evidence>
<dbReference type="GO" id="GO:0005634">
    <property type="term" value="C:nucleus"/>
    <property type="evidence" value="ECO:0007669"/>
    <property type="project" value="UniProtKB-SubCell"/>
</dbReference>
<dbReference type="OrthoDB" id="654211at2759"/>
<feature type="domain" description="C2H2-type" evidence="13">
    <location>
        <begin position="204"/>
        <end position="226"/>
    </location>
</feature>
<dbReference type="SUPFAM" id="SSF57667">
    <property type="entry name" value="beta-beta-alpha zinc fingers"/>
    <property type="match status" value="1"/>
</dbReference>
<dbReference type="InterPro" id="IPR036236">
    <property type="entry name" value="Znf_C2H2_sf"/>
</dbReference>
<evidence type="ECO:0000256" key="1">
    <source>
        <dbReference type="ARBA" id="ARBA00004123"/>
    </source>
</evidence>
<evidence type="ECO:0000259" key="13">
    <source>
        <dbReference type="PROSITE" id="PS50157"/>
    </source>
</evidence>
<comment type="caution">
    <text evidence="14">The sequence shown here is derived from an EMBL/GenBank/DDBJ whole genome shotgun (WGS) entry which is preliminary data.</text>
</comment>
<feature type="compositionally biased region" description="Polar residues" evidence="12">
    <location>
        <begin position="132"/>
        <end position="148"/>
    </location>
</feature>
<dbReference type="InParanoid" id="A0A5J5EEU3"/>
<evidence type="ECO:0000256" key="7">
    <source>
        <dbReference type="ARBA" id="ARBA00023015"/>
    </source>
</evidence>
<dbReference type="SMART" id="SM00355">
    <property type="entry name" value="ZnF_C2H2"/>
    <property type="match status" value="2"/>
</dbReference>
<keyword evidence="9" id="KW-0804">Transcription</keyword>
<feature type="compositionally biased region" description="Basic residues" evidence="12">
    <location>
        <begin position="282"/>
        <end position="292"/>
    </location>
</feature>
<feature type="domain" description="C2H2-type" evidence="13">
    <location>
        <begin position="175"/>
        <end position="203"/>
    </location>
</feature>
<evidence type="ECO:0000256" key="3">
    <source>
        <dbReference type="ARBA" id="ARBA00022723"/>
    </source>
</evidence>
<evidence type="ECO:0000256" key="5">
    <source>
        <dbReference type="ARBA" id="ARBA00022771"/>
    </source>
</evidence>
<sequence length="292" mass="32557">MGHSFDFSDTTSEMMEVPMGTINPAALFGGHKRPREDEEESLAFDDSSDEESILGEPSGNSLLVPPSPPASDFSRRSSVEPRWKKCKTDADNTDNELDEIIAEARRNGVEEEACDDGYLHTFSCGRPLLTPTPTEGSFSSEPSECGQEQEQEVAPAPVVRRGRKQSLTDDPSKTFVCHLCTRRFRRQEHLKRHFRSLHTKDKPFSCNECGKKFSRSDNLSQHARTHGSSIQMSIIDSSDMLGPEGMEHLHEHGPLGIVMVDAAQVSSGLKEKLTNAASEAKKNRRQKKKRDE</sequence>
<keyword evidence="7" id="KW-0805">Transcription regulation</keyword>
<keyword evidence="6" id="KW-0862">Zinc</keyword>
<dbReference type="InterPro" id="IPR013087">
    <property type="entry name" value="Znf_C2H2_type"/>
</dbReference>
<dbReference type="AlphaFoldDB" id="A0A5J5EEU3"/>
<evidence type="ECO:0000256" key="11">
    <source>
        <dbReference type="PROSITE-ProRule" id="PRU00042"/>
    </source>
</evidence>
<organism evidence="14 15">
    <name type="scientific">Sphaerosporella brunnea</name>
    <dbReference type="NCBI Taxonomy" id="1250544"/>
    <lineage>
        <taxon>Eukaryota</taxon>
        <taxon>Fungi</taxon>
        <taxon>Dikarya</taxon>
        <taxon>Ascomycota</taxon>
        <taxon>Pezizomycotina</taxon>
        <taxon>Pezizomycetes</taxon>
        <taxon>Pezizales</taxon>
        <taxon>Pyronemataceae</taxon>
        <taxon>Sphaerosporella</taxon>
    </lineage>
</organism>
<dbReference type="GO" id="GO:0000981">
    <property type="term" value="F:DNA-binding transcription factor activity, RNA polymerase II-specific"/>
    <property type="evidence" value="ECO:0007669"/>
    <property type="project" value="TreeGrafter"/>
</dbReference>
<feature type="region of interest" description="Disordered" evidence="12">
    <location>
        <begin position="1"/>
        <end position="95"/>
    </location>
</feature>
<evidence type="ECO:0000313" key="14">
    <source>
        <dbReference type="EMBL" id="KAA8893920.1"/>
    </source>
</evidence>
<evidence type="ECO:0000256" key="9">
    <source>
        <dbReference type="ARBA" id="ARBA00023163"/>
    </source>
</evidence>
<dbReference type="PANTHER" id="PTHR23235:SF120">
    <property type="entry name" value="KRUPPEL-LIKE FACTOR 15"/>
    <property type="match status" value="1"/>
</dbReference>
<evidence type="ECO:0000313" key="15">
    <source>
        <dbReference type="Proteomes" id="UP000326924"/>
    </source>
</evidence>
<keyword evidence="4" id="KW-0677">Repeat</keyword>
<dbReference type="GO" id="GO:0000978">
    <property type="term" value="F:RNA polymerase II cis-regulatory region sequence-specific DNA binding"/>
    <property type="evidence" value="ECO:0007669"/>
    <property type="project" value="TreeGrafter"/>
</dbReference>
<comment type="subcellular location">
    <subcellularLocation>
        <location evidence="1">Nucleus</location>
    </subcellularLocation>
</comment>
<keyword evidence="10" id="KW-0539">Nucleus</keyword>
<feature type="compositionally biased region" description="Acidic residues" evidence="12">
    <location>
        <begin position="37"/>
        <end position="53"/>
    </location>
</feature>
<protein>
    <recommendedName>
        <fullName evidence="13">C2H2-type domain-containing protein</fullName>
    </recommendedName>
</protein>
<dbReference type="Gene3D" id="3.30.160.60">
    <property type="entry name" value="Classic Zinc Finger"/>
    <property type="match status" value="2"/>
</dbReference>
<evidence type="ECO:0000256" key="6">
    <source>
        <dbReference type="ARBA" id="ARBA00022833"/>
    </source>
</evidence>
<dbReference type="GO" id="GO:0008270">
    <property type="term" value="F:zinc ion binding"/>
    <property type="evidence" value="ECO:0007669"/>
    <property type="project" value="UniProtKB-KW"/>
</dbReference>
<dbReference type="FunFam" id="3.30.160.60:FF:000141">
    <property type="entry name" value="C2H2 zinc finger protein"/>
    <property type="match status" value="1"/>
</dbReference>
<feature type="region of interest" description="Disordered" evidence="12">
    <location>
        <begin position="132"/>
        <end position="168"/>
    </location>
</feature>
<evidence type="ECO:0000256" key="10">
    <source>
        <dbReference type="ARBA" id="ARBA00023242"/>
    </source>
</evidence>
<name>A0A5J5EEU3_9PEZI</name>
<accession>A0A5J5EEU3</accession>
<dbReference type="Proteomes" id="UP000326924">
    <property type="component" value="Unassembled WGS sequence"/>
</dbReference>
<dbReference type="Pfam" id="PF00096">
    <property type="entry name" value="zf-C2H2"/>
    <property type="match status" value="2"/>
</dbReference>
<proteinExistence type="inferred from homology"/>
<comment type="similarity">
    <text evidence="2">Belongs to the krueppel C2H2-type zinc-finger protein family.</text>
</comment>
<feature type="region of interest" description="Disordered" evidence="12">
    <location>
        <begin position="269"/>
        <end position="292"/>
    </location>
</feature>